<dbReference type="PROSITE" id="PS01124">
    <property type="entry name" value="HTH_ARAC_FAMILY_2"/>
    <property type="match status" value="1"/>
</dbReference>
<dbReference type="PANTHER" id="PTHR43280">
    <property type="entry name" value="ARAC-FAMILY TRANSCRIPTIONAL REGULATOR"/>
    <property type="match status" value="1"/>
</dbReference>
<dbReference type="GO" id="GO:0043565">
    <property type="term" value="F:sequence-specific DNA binding"/>
    <property type="evidence" value="ECO:0007669"/>
    <property type="project" value="InterPro"/>
</dbReference>
<dbReference type="InterPro" id="IPR018062">
    <property type="entry name" value="HTH_AraC-typ_CS"/>
</dbReference>
<keyword evidence="1" id="KW-0805">Transcription regulation</keyword>
<keyword evidence="6" id="KW-1185">Reference proteome</keyword>
<keyword evidence="2" id="KW-0238">DNA-binding</keyword>
<evidence type="ECO:0000259" key="4">
    <source>
        <dbReference type="PROSITE" id="PS01124"/>
    </source>
</evidence>
<dbReference type="SUPFAM" id="SSF46689">
    <property type="entry name" value="Homeodomain-like"/>
    <property type="match status" value="2"/>
</dbReference>
<dbReference type="SUPFAM" id="SSF51215">
    <property type="entry name" value="Regulatory protein AraC"/>
    <property type="match status" value="1"/>
</dbReference>
<dbReference type="EMBL" id="CP130318">
    <property type="protein sequence ID" value="WNQ09569.1"/>
    <property type="molecule type" value="Genomic_DNA"/>
</dbReference>
<evidence type="ECO:0000313" key="5">
    <source>
        <dbReference type="EMBL" id="WNQ09569.1"/>
    </source>
</evidence>
<dbReference type="InterPro" id="IPR009057">
    <property type="entry name" value="Homeodomain-like_sf"/>
</dbReference>
<evidence type="ECO:0000256" key="2">
    <source>
        <dbReference type="ARBA" id="ARBA00023125"/>
    </source>
</evidence>
<protein>
    <submittedName>
        <fullName evidence="5">AraC family transcriptional regulator</fullName>
    </submittedName>
</protein>
<dbReference type="GO" id="GO:0003700">
    <property type="term" value="F:DNA-binding transcription factor activity"/>
    <property type="evidence" value="ECO:0007669"/>
    <property type="project" value="InterPro"/>
</dbReference>
<sequence length="282" mass="32494">MRMREYQFEYANMWFMEPSSLQQAGGCWIVRAGRNQAKPHYRIGPKRIECYSLHFILEGKLKLKPGEEEEVELEGGDLFCLFPEKTYRYSSVSGDRALQLNWLAINGPQVPQILEALGLKRNKTYLKGVVVPEIRAVLKQLLAQISKSEAYSFMLQSLLFLLLDKLTSTKSFEPACSSSRHDWVSRSMEYMEQHFTEPLSVEQLAQMAGIQRSYFSTAFKERTGLSPAQYLRHLRMEMGVQLLKTTKLSVTEVALSTGYPELFAFSRAFKRHYGISPSEYRD</sequence>
<dbReference type="PROSITE" id="PS00041">
    <property type="entry name" value="HTH_ARAC_FAMILY_1"/>
    <property type="match status" value="1"/>
</dbReference>
<dbReference type="Pfam" id="PF12833">
    <property type="entry name" value="HTH_18"/>
    <property type="match status" value="1"/>
</dbReference>
<dbReference type="Pfam" id="PF02311">
    <property type="entry name" value="AraC_binding"/>
    <property type="match status" value="1"/>
</dbReference>
<dbReference type="InterPro" id="IPR018060">
    <property type="entry name" value="HTH_AraC"/>
</dbReference>
<evidence type="ECO:0000256" key="3">
    <source>
        <dbReference type="ARBA" id="ARBA00023163"/>
    </source>
</evidence>
<dbReference type="InterPro" id="IPR003313">
    <property type="entry name" value="AraC-bd"/>
</dbReference>
<dbReference type="PANTHER" id="PTHR43280:SF2">
    <property type="entry name" value="HTH-TYPE TRANSCRIPTIONAL REGULATOR EXSA"/>
    <property type="match status" value="1"/>
</dbReference>
<reference evidence="5 6" key="1">
    <citation type="submission" date="2022-02" db="EMBL/GenBank/DDBJ databases">
        <title>Paenibacillus sp. MBLB1776 Whole Genome Shotgun Sequencing.</title>
        <authorList>
            <person name="Hwang C.Y."/>
            <person name="Cho E.-S."/>
            <person name="Seo M.-J."/>
        </authorList>
    </citation>
    <scope>NUCLEOTIDE SEQUENCE [LARGE SCALE GENOMIC DNA]</scope>
    <source>
        <strain evidence="5 6">MBLB1776</strain>
    </source>
</reference>
<dbReference type="PRINTS" id="PR00032">
    <property type="entry name" value="HTHARAC"/>
</dbReference>
<dbReference type="InterPro" id="IPR020449">
    <property type="entry name" value="Tscrpt_reg_AraC-type_HTH"/>
</dbReference>
<dbReference type="KEGG" id="paun:MJA45_18260"/>
<evidence type="ECO:0000313" key="6">
    <source>
        <dbReference type="Proteomes" id="UP001305702"/>
    </source>
</evidence>
<gene>
    <name evidence="5" type="ORF">MJA45_18260</name>
</gene>
<feature type="domain" description="HTH araC/xylS-type" evidence="4">
    <location>
        <begin position="185"/>
        <end position="282"/>
    </location>
</feature>
<evidence type="ECO:0000256" key="1">
    <source>
        <dbReference type="ARBA" id="ARBA00023015"/>
    </source>
</evidence>
<proteinExistence type="predicted"/>
<dbReference type="InterPro" id="IPR037923">
    <property type="entry name" value="HTH-like"/>
</dbReference>
<dbReference type="Gene3D" id="1.10.10.60">
    <property type="entry name" value="Homeodomain-like"/>
    <property type="match status" value="2"/>
</dbReference>
<dbReference type="Proteomes" id="UP001305702">
    <property type="component" value="Chromosome"/>
</dbReference>
<dbReference type="SMART" id="SM00342">
    <property type="entry name" value="HTH_ARAC"/>
    <property type="match status" value="1"/>
</dbReference>
<name>A0AA96RG10_9BACL</name>
<accession>A0AA96RG10</accession>
<keyword evidence="3" id="KW-0804">Transcription</keyword>
<dbReference type="RefSeq" id="WP_315603341.1">
    <property type="nucleotide sequence ID" value="NZ_CP130318.1"/>
</dbReference>
<dbReference type="AlphaFoldDB" id="A0AA96RG10"/>
<organism evidence="5 6">
    <name type="scientific">Paenibacillus aurantius</name>
    <dbReference type="NCBI Taxonomy" id="2918900"/>
    <lineage>
        <taxon>Bacteria</taxon>
        <taxon>Bacillati</taxon>
        <taxon>Bacillota</taxon>
        <taxon>Bacilli</taxon>
        <taxon>Bacillales</taxon>
        <taxon>Paenibacillaceae</taxon>
        <taxon>Paenibacillus</taxon>
    </lineage>
</organism>